<name>A0A5E4VQW4_9BURK</name>
<proteinExistence type="predicted"/>
<reference evidence="1 2" key="1">
    <citation type="submission" date="2019-08" db="EMBL/GenBank/DDBJ databases">
        <authorList>
            <person name="Peeters C."/>
        </authorList>
    </citation>
    <scope>NUCLEOTIDE SEQUENCE [LARGE SCALE GENOMIC DNA]</scope>
    <source>
        <strain evidence="1 2">LMG 31108</strain>
    </source>
</reference>
<evidence type="ECO:0000313" key="1">
    <source>
        <dbReference type="EMBL" id="VVE14738.1"/>
    </source>
</evidence>
<sequence>MPPTSQRRIQTSAIDAILRSVKLLRLLLVLLLCATLPLSGLAASGMTGDCPMQMSMSGERADMTAMSTMAAMDMAGVASSMDVSAAATPATMDHCDSMSMPSGGKTKAPLCKVAAQCNLGSLYHPAITPEVARGASIARKTDFFYTDALRSRAPDGLWRPPTSL</sequence>
<dbReference type="AlphaFoldDB" id="A0A5E4VQW4"/>
<organism evidence="1 2">
    <name type="scientific">Pandoraea anhela</name>
    <dbReference type="NCBI Taxonomy" id="2508295"/>
    <lineage>
        <taxon>Bacteria</taxon>
        <taxon>Pseudomonadati</taxon>
        <taxon>Pseudomonadota</taxon>
        <taxon>Betaproteobacteria</taxon>
        <taxon>Burkholderiales</taxon>
        <taxon>Burkholderiaceae</taxon>
        <taxon>Pandoraea</taxon>
    </lineage>
</organism>
<accession>A0A5E4VQW4</accession>
<dbReference type="EMBL" id="CABPSB010000009">
    <property type="protein sequence ID" value="VVE14738.1"/>
    <property type="molecule type" value="Genomic_DNA"/>
</dbReference>
<evidence type="ECO:0000313" key="2">
    <source>
        <dbReference type="Proteomes" id="UP000406256"/>
    </source>
</evidence>
<keyword evidence="2" id="KW-1185">Reference proteome</keyword>
<gene>
    <name evidence="1" type="ORF">PAN31108_02810</name>
</gene>
<protein>
    <submittedName>
        <fullName evidence="1">Uncharacterized protein</fullName>
    </submittedName>
</protein>
<dbReference type="Proteomes" id="UP000406256">
    <property type="component" value="Unassembled WGS sequence"/>
</dbReference>